<dbReference type="EMBL" id="CASHTH010000513">
    <property type="protein sequence ID" value="CAI8003245.1"/>
    <property type="molecule type" value="Genomic_DNA"/>
</dbReference>
<proteinExistence type="predicted"/>
<feature type="coiled-coil region" evidence="1">
    <location>
        <begin position="5"/>
        <end position="32"/>
    </location>
</feature>
<dbReference type="AlphaFoldDB" id="A0AA35R465"/>
<dbReference type="Proteomes" id="UP001174909">
    <property type="component" value="Unassembled WGS sequence"/>
</dbReference>
<comment type="caution">
    <text evidence="2">The sequence shown here is derived from an EMBL/GenBank/DDBJ whole genome shotgun (WGS) entry which is preliminary data.</text>
</comment>
<sequence length="77" mass="9275">MANVCQKERVNLLNMKEQCVELESQLEEERRSLFVHHEEMKRLVLCCEERTRQIDQLKSESENKGIQIQVYVPQWVN</sequence>
<protein>
    <submittedName>
        <fullName evidence="2">Uncharacterized protein</fullName>
    </submittedName>
</protein>
<evidence type="ECO:0000313" key="3">
    <source>
        <dbReference type="Proteomes" id="UP001174909"/>
    </source>
</evidence>
<organism evidence="2 3">
    <name type="scientific">Geodia barretti</name>
    <name type="common">Barrett's horny sponge</name>
    <dbReference type="NCBI Taxonomy" id="519541"/>
    <lineage>
        <taxon>Eukaryota</taxon>
        <taxon>Metazoa</taxon>
        <taxon>Porifera</taxon>
        <taxon>Demospongiae</taxon>
        <taxon>Heteroscleromorpha</taxon>
        <taxon>Tetractinellida</taxon>
        <taxon>Astrophorina</taxon>
        <taxon>Geodiidae</taxon>
        <taxon>Geodia</taxon>
    </lineage>
</organism>
<evidence type="ECO:0000313" key="2">
    <source>
        <dbReference type="EMBL" id="CAI8003245.1"/>
    </source>
</evidence>
<evidence type="ECO:0000256" key="1">
    <source>
        <dbReference type="SAM" id="Coils"/>
    </source>
</evidence>
<keyword evidence="3" id="KW-1185">Reference proteome</keyword>
<gene>
    <name evidence="2" type="ORF">GBAR_LOCUS3592</name>
</gene>
<reference evidence="2" key="1">
    <citation type="submission" date="2023-03" db="EMBL/GenBank/DDBJ databases">
        <authorList>
            <person name="Steffen K."/>
            <person name="Cardenas P."/>
        </authorList>
    </citation>
    <scope>NUCLEOTIDE SEQUENCE</scope>
</reference>
<keyword evidence="1" id="KW-0175">Coiled coil</keyword>
<accession>A0AA35R465</accession>
<name>A0AA35R465_GEOBA</name>